<dbReference type="RefSeq" id="WP_341986257.1">
    <property type="nucleotide sequence ID" value="NZ_JBBYAF010000073.1"/>
</dbReference>
<dbReference type="InterPro" id="IPR027304">
    <property type="entry name" value="Trigger_fact/SurA_dom_sf"/>
</dbReference>
<protein>
    <recommendedName>
        <fullName evidence="2">peptidylprolyl isomerase</fullName>
        <ecNumber evidence="2">5.2.1.8</ecNumber>
    </recommendedName>
</protein>
<organism evidence="9 10">
    <name type="scientific">Rossellomorea oryzaecorticis</name>
    <dbReference type="NCBI Taxonomy" id="1396505"/>
    <lineage>
        <taxon>Bacteria</taxon>
        <taxon>Bacillati</taxon>
        <taxon>Bacillota</taxon>
        <taxon>Bacilli</taxon>
        <taxon>Bacillales</taxon>
        <taxon>Bacillaceae</taxon>
        <taxon>Rossellomorea</taxon>
    </lineage>
</organism>
<feature type="coiled-coil region" evidence="6">
    <location>
        <begin position="132"/>
        <end position="159"/>
    </location>
</feature>
<evidence type="ECO:0000313" key="9">
    <source>
        <dbReference type="EMBL" id="MEL3974706.1"/>
    </source>
</evidence>
<dbReference type="SUPFAM" id="SSF109998">
    <property type="entry name" value="Triger factor/SurA peptide-binding domain-like"/>
    <property type="match status" value="1"/>
</dbReference>
<reference evidence="9 10" key="1">
    <citation type="submission" date="2024-04" db="EMBL/GenBank/DDBJ databases">
        <title>Bacillus oryzaecorticis sp. nov., a moderately halophilic bacterium isolated from rice husks.</title>
        <authorList>
            <person name="Zhu H.-S."/>
        </authorList>
    </citation>
    <scope>NUCLEOTIDE SEQUENCE [LARGE SCALE GENOMIC DNA]</scope>
    <source>
        <strain evidence="9 10">ZC255</strain>
    </source>
</reference>
<evidence type="ECO:0000256" key="7">
    <source>
        <dbReference type="SAM" id="MobiDB-lite"/>
    </source>
</evidence>
<keyword evidence="4" id="KW-0697">Rotamase</keyword>
<dbReference type="PANTHER" id="PTHR47245">
    <property type="entry name" value="PEPTIDYLPROLYL ISOMERASE"/>
    <property type="match status" value="1"/>
</dbReference>
<dbReference type="PROSITE" id="PS51257">
    <property type="entry name" value="PROKAR_LIPOPROTEIN"/>
    <property type="match status" value="1"/>
</dbReference>
<name>A0ABU9KG03_9BACI</name>
<dbReference type="EC" id="5.2.1.8" evidence="2"/>
<feature type="region of interest" description="Disordered" evidence="7">
    <location>
        <begin position="21"/>
        <end position="63"/>
    </location>
</feature>
<feature type="chain" id="PRO_5047221484" description="peptidylprolyl isomerase" evidence="8">
    <location>
        <begin position="19"/>
        <end position="254"/>
    </location>
</feature>
<keyword evidence="6" id="KW-0175">Coiled coil</keyword>
<dbReference type="PANTHER" id="PTHR47245:SF1">
    <property type="entry name" value="FOLDASE PROTEIN PRSA"/>
    <property type="match status" value="1"/>
</dbReference>
<comment type="caution">
    <text evidence="9">The sequence shown here is derived from an EMBL/GenBank/DDBJ whole genome shotgun (WGS) entry which is preliminary data.</text>
</comment>
<dbReference type="EMBL" id="JBBYAF010000073">
    <property type="protein sequence ID" value="MEL3974706.1"/>
    <property type="molecule type" value="Genomic_DNA"/>
</dbReference>
<evidence type="ECO:0000256" key="4">
    <source>
        <dbReference type="ARBA" id="ARBA00023110"/>
    </source>
</evidence>
<evidence type="ECO:0000256" key="8">
    <source>
        <dbReference type="SAM" id="SignalP"/>
    </source>
</evidence>
<evidence type="ECO:0000256" key="2">
    <source>
        <dbReference type="ARBA" id="ARBA00013194"/>
    </source>
</evidence>
<evidence type="ECO:0000256" key="1">
    <source>
        <dbReference type="ARBA" id="ARBA00000971"/>
    </source>
</evidence>
<evidence type="ECO:0000256" key="6">
    <source>
        <dbReference type="SAM" id="Coils"/>
    </source>
</evidence>
<keyword evidence="5" id="KW-0413">Isomerase</keyword>
<evidence type="ECO:0000256" key="5">
    <source>
        <dbReference type="ARBA" id="ARBA00023235"/>
    </source>
</evidence>
<accession>A0ABU9KG03</accession>
<proteinExistence type="predicted"/>
<keyword evidence="3 8" id="KW-0732">Signal</keyword>
<evidence type="ECO:0000313" key="10">
    <source>
        <dbReference type="Proteomes" id="UP001389717"/>
    </source>
</evidence>
<comment type="catalytic activity">
    <reaction evidence="1">
        <text>[protein]-peptidylproline (omega=180) = [protein]-peptidylproline (omega=0)</text>
        <dbReference type="Rhea" id="RHEA:16237"/>
        <dbReference type="Rhea" id="RHEA-COMP:10747"/>
        <dbReference type="Rhea" id="RHEA-COMP:10748"/>
        <dbReference type="ChEBI" id="CHEBI:83833"/>
        <dbReference type="ChEBI" id="CHEBI:83834"/>
        <dbReference type="EC" id="5.2.1.8"/>
    </reaction>
</comment>
<feature type="signal peptide" evidence="8">
    <location>
        <begin position="1"/>
        <end position="18"/>
    </location>
</feature>
<dbReference type="Gene3D" id="1.10.4030.10">
    <property type="entry name" value="Porin chaperone SurA, peptide-binding domain"/>
    <property type="match status" value="1"/>
</dbReference>
<dbReference type="Proteomes" id="UP001389717">
    <property type="component" value="Unassembled WGS sequence"/>
</dbReference>
<keyword evidence="10" id="KW-1185">Reference proteome</keyword>
<dbReference type="Pfam" id="PF13623">
    <property type="entry name" value="SurA_N_2"/>
    <property type="match status" value="1"/>
</dbReference>
<dbReference type="InterPro" id="IPR050245">
    <property type="entry name" value="PrsA_foldase"/>
</dbReference>
<feature type="compositionally biased region" description="Basic and acidic residues" evidence="7">
    <location>
        <begin position="24"/>
        <end position="63"/>
    </location>
</feature>
<evidence type="ECO:0000256" key="3">
    <source>
        <dbReference type="ARBA" id="ARBA00022729"/>
    </source>
</evidence>
<sequence length="254" mass="29391">MKKLMSALLITIMAIALAACGNGEEAKKQSDDKPKTEEKSKEQQDQAKQMEEMQKKMDKQKVDKDKVVAVVNDEKLKGEDYNNMLTTSQMQYQQMGQDPTSKKVAEQIKKQTIDSLVGQTLLMQQADKKGYKASDEEINKQLEEVKKQYKTEKEFEKAMKDAGFSMDELKTQVAENIKYTNYVEKEIKVDEVTEDEMKKFYDQFASQQGQDKKAPKFEEVKPQIKTQLEQQKKQEKLVQHVEELKKNAKVDVKI</sequence>
<gene>
    <name evidence="9" type="ORF">AAEO50_20675</name>
</gene>